<organism evidence="3 4">
    <name type="scientific">Coleophoma cylindrospora</name>
    <dbReference type="NCBI Taxonomy" id="1849047"/>
    <lineage>
        <taxon>Eukaryota</taxon>
        <taxon>Fungi</taxon>
        <taxon>Dikarya</taxon>
        <taxon>Ascomycota</taxon>
        <taxon>Pezizomycotina</taxon>
        <taxon>Leotiomycetes</taxon>
        <taxon>Helotiales</taxon>
        <taxon>Dermateaceae</taxon>
        <taxon>Coleophoma</taxon>
    </lineage>
</organism>
<proteinExistence type="predicted"/>
<dbReference type="GO" id="GO:0005524">
    <property type="term" value="F:ATP binding"/>
    <property type="evidence" value="ECO:0007669"/>
    <property type="project" value="UniProtKB-KW"/>
</dbReference>
<dbReference type="Gene3D" id="3.30.420.40">
    <property type="match status" value="2"/>
</dbReference>
<dbReference type="AlphaFoldDB" id="A0A3D8SQ77"/>
<dbReference type="PANTHER" id="PTHR14187">
    <property type="entry name" value="ALPHA KINASE/ELONGATION FACTOR 2 KINASE"/>
    <property type="match status" value="1"/>
</dbReference>
<dbReference type="Proteomes" id="UP000256645">
    <property type="component" value="Unassembled WGS sequence"/>
</dbReference>
<comment type="caution">
    <text evidence="3">The sequence shown here is derived from an EMBL/GenBank/DDBJ whole genome shotgun (WGS) entry which is preliminary data.</text>
</comment>
<sequence length="623" mass="69745">MDSKEHRVQLERKILSETGSHKLIVGIDYGTTYSGTIPSSFIWAIIDVHAGISYAVSNGKKNIDFRDINIITKWPGSNMDSWKTPTKIAYQIENPSLMCNKFGFEVQAKHVSCSWTKLLLDKSTAAGRFNDRTICAMSDYGMMRIPPDKTAEAVCEDFLDGLYRYAMVKLSASIGKEAFNKTPMECWITLPAIWSEEAKVKTLRAAKAAGFGSRPFDQVFTIAEPEAAAIATLKIYSDPNSINSVTEGENILLCDCGGGTVDITTYKIASISPGLEFEELCVGIGGKCGSTYIDRRFTALLEERFGKNFEKVPFLNKGPGSTFMNNFEKSKWSFGYGEDMVDQEIEGIKMDIPGSDYYDIEENMVLLSVSDMKNLFAPVVNEVIRLVTQQVKEVKEQKKAKIDRIILVGGFGESAFLYGELQKWCITNGNIKLMRPDNPQAAVVRGATVRGLEGLAPRLKQCRLHYGFGTGNPFRNGIDPEQYSYIDNFSSRKYCRSRNKWVVAKGDTIYPGMSKSHPMTYVYERDQDICIELTLYSFAQDFLPDYTFSAGVQRVGRITARIPATFELQGATQSRFNPMLGKIIHQVNFTVKVIFGTKGDNLEYEILVKDEVVGRAEITFPHN</sequence>
<dbReference type="STRING" id="1849047.A0A3D8SQ77"/>
<name>A0A3D8SQ77_9HELO</name>
<dbReference type="SUPFAM" id="SSF53067">
    <property type="entry name" value="Actin-like ATPase domain"/>
    <property type="match status" value="2"/>
</dbReference>
<reference evidence="3 4" key="1">
    <citation type="journal article" date="2018" name="IMA Fungus">
        <title>IMA Genome-F 9: Draft genome sequence of Annulohypoxylon stygium, Aspergillus mulundensis, Berkeleyomyces basicola (syn. Thielaviopsis basicola), Ceratocystis smalleyi, two Cercospora beticola strains, Coleophoma cylindrospora, Fusarium fracticaudum, Phialophora cf. hyalina, and Morchella septimelata.</title>
        <authorList>
            <person name="Wingfield B.D."/>
            <person name="Bills G.F."/>
            <person name="Dong Y."/>
            <person name="Huang W."/>
            <person name="Nel W.J."/>
            <person name="Swalarsk-Parry B.S."/>
            <person name="Vaghefi N."/>
            <person name="Wilken P.M."/>
            <person name="An Z."/>
            <person name="de Beer Z.W."/>
            <person name="De Vos L."/>
            <person name="Chen L."/>
            <person name="Duong T.A."/>
            <person name="Gao Y."/>
            <person name="Hammerbacher A."/>
            <person name="Kikkert J.R."/>
            <person name="Li Y."/>
            <person name="Li H."/>
            <person name="Li K."/>
            <person name="Li Q."/>
            <person name="Liu X."/>
            <person name="Ma X."/>
            <person name="Naidoo K."/>
            <person name="Pethybridge S.J."/>
            <person name="Sun J."/>
            <person name="Steenkamp E.T."/>
            <person name="van der Nest M.A."/>
            <person name="van Wyk S."/>
            <person name="Wingfield M.J."/>
            <person name="Xiong C."/>
            <person name="Yue Q."/>
            <person name="Zhang X."/>
        </authorList>
    </citation>
    <scope>NUCLEOTIDE SEQUENCE [LARGE SCALE GENOMIC DNA]</scope>
    <source>
        <strain evidence="3 4">BP6252</strain>
    </source>
</reference>
<dbReference type="EMBL" id="PDLM01000001">
    <property type="protein sequence ID" value="RDW88447.1"/>
    <property type="molecule type" value="Genomic_DNA"/>
</dbReference>
<accession>A0A3D8SQ77</accession>
<dbReference type="InterPro" id="IPR013126">
    <property type="entry name" value="Hsp_70_fam"/>
</dbReference>
<evidence type="ECO:0008006" key="5">
    <source>
        <dbReference type="Google" id="ProtNLM"/>
    </source>
</evidence>
<evidence type="ECO:0000256" key="1">
    <source>
        <dbReference type="ARBA" id="ARBA00022741"/>
    </source>
</evidence>
<protein>
    <recommendedName>
        <fullName evidence="5">Actin-like ATPase domain-containing protein</fullName>
    </recommendedName>
</protein>
<keyword evidence="4" id="KW-1185">Reference proteome</keyword>
<keyword evidence="2" id="KW-0067">ATP-binding</keyword>
<dbReference type="PANTHER" id="PTHR14187:SF81">
    <property type="entry name" value="HSP70 FAMILY PROTEIN (AFU_ORTHOLOGUE AFUA_4G14040)"/>
    <property type="match status" value="1"/>
</dbReference>
<dbReference type="OrthoDB" id="2963168at2759"/>
<evidence type="ECO:0000313" key="3">
    <source>
        <dbReference type="EMBL" id="RDW88447.1"/>
    </source>
</evidence>
<evidence type="ECO:0000256" key="2">
    <source>
        <dbReference type="ARBA" id="ARBA00022840"/>
    </source>
</evidence>
<dbReference type="Gene3D" id="3.90.640.10">
    <property type="entry name" value="Actin, Chain A, domain 4"/>
    <property type="match status" value="1"/>
</dbReference>
<dbReference type="InterPro" id="IPR043129">
    <property type="entry name" value="ATPase_NBD"/>
</dbReference>
<dbReference type="Pfam" id="PF00012">
    <property type="entry name" value="HSP70"/>
    <property type="match status" value="1"/>
</dbReference>
<dbReference type="GO" id="GO:0140662">
    <property type="term" value="F:ATP-dependent protein folding chaperone"/>
    <property type="evidence" value="ECO:0007669"/>
    <property type="project" value="InterPro"/>
</dbReference>
<gene>
    <name evidence="3" type="ORF">BP6252_00479</name>
</gene>
<keyword evidence="1" id="KW-0547">Nucleotide-binding</keyword>
<dbReference type="CDD" id="cd10170">
    <property type="entry name" value="ASKHA_NBD_HSP70"/>
    <property type="match status" value="1"/>
</dbReference>
<evidence type="ECO:0000313" key="4">
    <source>
        <dbReference type="Proteomes" id="UP000256645"/>
    </source>
</evidence>